<proteinExistence type="predicted"/>
<feature type="domain" description="AAA" evidence="1">
    <location>
        <begin position="1"/>
        <end position="145"/>
    </location>
</feature>
<dbReference type="InterPro" id="IPR027417">
    <property type="entry name" value="P-loop_NTPase"/>
</dbReference>
<dbReference type="PANTHER" id="PTHR13696">
    <property type="entry name" value="P-LOOP CONTAINING NUCLEOSIDE TRIPHOSPHATE HYDROLASE"/>
    <property type="match status" value="1"/>
</dbReference>
<keyword evidence="3" id="KW-1185">Reference proteome</keyword>
<dbReference type="RefSeq" id="WP_092671641.1">
    <property type="nucleotide sequence ID" value="NZ_FOGC01000001.1"/>
</dbReference>
<reference evidence="3" key="1">
    <citation type="submission" date="2016-10" db="EMBL/GenBank/DDBJ databases">
        <authorList>
            <person name="Varghese N."/>
            <person name="Submissions S."/>
        </authorList>
    </citation>
    <scope>NUCLEOTIDE SEQUENCE [LARGE SCALE GENOMIC DNA]</scope>
    <source>
        <strain evidence="3">8N4</strain>
    </source>
</reference>
<dbReference type="OrthoDB" id="9799330at2"/>
<dbReference type="InterPro" id="IPR050678">
    <property type="entry name" value="DNA_Partitioning_ATPase"/>
</dbReference>
<dbReference type="CDD" id="cd02042">
    <property type="entry name" value="ParAB_family"/>
    <property type="match status" value="1"/>
</dbReference>
<name>A0A1H9DGT6_9GAMM</name>
<dbReference type="EMBL" id="FOGC01000001">
    <property type="protein sequence ID" value="SEQ12700.1"/>
    <property type="molecule type" value="Genomic_DNA"/>
</dbReference>
<dbReference type="STRING" id="988801.SAMN05216522_101278"/>
<dbReference type="Gene3D" id="3.40.50.300">
    <property type="entry name" value="P-loop containing nucleotide triphosphate hydrolases"/>
    <property type="match status" value="1"/>
</dbReference>
<dbReference type="PANTHER" id="PTHR13696:SF96">
    <property type="entry name" value="COBQ_COBB_MIND_PARA NUCLEOTIDE BINDING DOMAIN-CONTAINING PROTEIN"/>
    <property type="match status" value="1"/>
</dbReference>
<dbReference type="InterPro" id="IPR025669">
    <property type="entry name" value="AAA_dom"/>
</dbReference>
<dbReference type="Pfam" id="PF13614">
    <property type="entry name" value="AAA_31"/>
    <property type="match status" value="1"/>
</dbReference>
<protein>
    <submittedName>
        <fullName evidence="2">Chromosome partitioning related protein ParA</fullName>
    </submittedName>
</protein>
<dbReference type="SUPFAM" id="SSF52540">
    <property type="entry name" value="P-loop containing nucleoside triphosphate hydrolases"/>
    <property type="match status" value="1"/>
</dbReference>
<evidence type="ECO:0000259" key="1">
    <source>
        <dbReference type="Pfam" id="PF13614"/>
    </source>
</evidence>
<evidence type="ECO:0000313" key="2">
    <source>
        <dbReference type="EMBL" id="SEQ12700.1"/>
    </source>
</evidence>
<dbReference type="AlphaFoldDB" id="A0A1H9DGT6"/>
<gene>
    <name evidence="2" type="ORF">SAMN05216522_101278</name>
</gene>
<evidence type="ECO:0000313" key="3">
    <source>
        <dbReference type="Proteomes" id="UP000242515"/>
    </source>
</evidence>
<sequence>MHVISVISTKGGEGKSTHSANLAGFCADAGLKTLLIDGDYAQPTASSYYSLRYEAPCGLYEMLMQTVDLNHPEQLISQTCIDNLDLIISNDPHEQLKTSMMHAPDGRIRLRNLLQHPLFAAYDVIIIDSQGARSIMLELVLLATSHTAVAMVKPVVPDVREFLRGTVTLMEELLPYRGFGLTLPPMKVLVNCMDYTLLAEEALNALTTIIADGTYSKADIPPVTLLETQIYDLEVYKLGHTRGQPAHRLEYQTDRKSLPAAQTMHDLACELFPEWRDRFDAVLQNQPKGDKE</sequence>
<dbReference type="Proteomes" id="UP000242515">
    <property type="component" value="Unassembled WGS sequence"/>
</dbReference>
<accession>A0A1H9DGT6</accession>
<organism evidence="2 3">
    <name type="scientific">Rosenbergiella nectarea</name>
    <dbReference type="NCBI Taxonomy" id="988801"/>
    <lineage>
        <taxon>Bacteria</taxon>
        <taxon>Pseudomonadati</taxon>
        <taxon>Pseudomonadota</taxon>
        <taxon>Gammaproteobacteria</taxon>
        <taxon>Enterobacterales</taxon>
        <taxon>Erwiniaceae</taxon>
        <taxon>Rosenbergiella</taxon>
    </lineage>
</organism>